<keyword evidence="2" id="KW-1185">Reference proteome</keyword>
<proteinExistence type="predicted"/>
<evidence type="ECO:0000313" key="2">
    <source>
        <dbReference type="Proteomes" id="UP001499915"/>
    </source>
</evidence>
<accession>A0ABN1I3E2</accession>
<comment type="caution">
    <text evidence="1">The sequence shown here is derived from an EMBL/GenBank/DDBJ whole genome shotgun (WGS) entry which is preliminary data.</text>
</comment>
<dbReference type="Proteomes" id="UP001499915">
    <property type="component" value="Unassembled WGS sequence"/>
</dbReference>
<sequence>MIFDFVGMFFPEMIYGWIAKGSFERWIIALRCPDKSPALVKRLQIIMPECVISYPGSIDLGLTKIDFDLFSGNAVL</sequence>
<reference evidence="1 2" key="1">
    <citation type="journal article" date="2019" name="Int. J. Syst. Evol. Microbiol.">
        <title>The Global Catalogue of Microorganisms (GCM) 10K type strain sequencing project: providing services to taxonomists for standard genome sequencing and annotation.</title>
        <authorList>
            <consortium name="The Broad Institute Genomics Platform"/>
            <consortium name="The Broad Institute Genome Sequencing Center for Infectious Disease"/>
            <person name="Wu L."/>
            <person name="Ma J."/>
        </authorList>
    </citation>
    <scope>NUCLEOTIDE SEQUENCE [LARGE SCALE GENOMIC DNA]</scope>
    <source>
        <strain evidence="1 2">JCM 15134</strain>
    </source>
</reference>
<gene>
    <name evidence="1" type="ORF">GCM10009104_09150</name>
</gene>
<name>A0ABN1I3E2_9GAMM</name>
<organism evidence="1 2">
    <name type="scientific">Marinobacterium maritimum</name>
    <dbReference type="NCBI Taxonomy" id="500162"/>
    <lineage>
        <taxon>Bacteria</taxon>
        <taxon>Pseudomonadati</taxon>
        <taxon>Pseudomonadota</taxon>
        <taxon>Gammaproteobacteria</taxon>
        <taxon>Oceanospirillales</taxon>
        <taxon>Oceanospirillaceae</taxon>
        <taxon>Marinobacterium</taxon>
    </lineage>
</organism>
<protein>
    <submittedName>
        <fullName evidence="1">Uncharacterized protein</fullName>
    </submittedName>
</protein>
<evidence type="ECO:0000313" key="1">
    <source>
        <dbReference type="EMBL" id="GAA0685659.1"/>
    </source>
</evidence>
<dbReference type="EMBL" id="BAAAET010000001">
    <property type="protein sequence ID" value="GAA0685659.1"/>
    <property type="molecule type" value="Genomic_DNA"/>
</dbReference>